<evidence type="ECO:0008006" key="4">
    <source>
        <dbReference type="Google" id="ProtNLM"/>
    </source>
</evidence>
<sequence>MKKLLILFLMMTLNTSQAFVTVGLGPDCDYDNLFPAYNDNDPEVRVTSEQLHINDFTIDKIKVFKGGYDNCLAAQADIAGINKSRWSGLNSNNRTVVKVAANEIITMTVIIEDFEIFDGRNNTASGAGGIKVSGNTNLILRNSVVYDNEGSEGAGVHVSGEDARFSMENSIIRNNLAIGYGGGVFCTSGATVNIDADSAIHDNTADFNGGGIFAHDECQISNHSGRDHTQQNPSGIYQNAANKGGGIYLQSGSQLDNEGSATHAARITHNISSANDGLNGGGIFLTGVGTRATLLNTLIDANEGASLGAALVVTDSAQLTMHQVSQACQYAASDACSSIKGNYFITTVGEGAAGYIGASATAHIAQTEIAFNQSNHVSGFLVRDGAHLYLEGNLFRDNIGVNQNFSDQLFKIDGAVNQGARLDFIYNTAVRNGPNHIFTADNTASIQTLNVFNSIIWDQGNVFNFSGNGLTQIDCTVVHENQSLSGNVGAVLTNDPLFNNVSEGDFQLTLASDPIDFCDNNLFPNQHKDLNNQNRGVDTSSVNNAFGPYDAGAYEFDGDLIFSHGFD</sequence>
<dbReference type="SMART" id="SM00710">
    <property type="entry name" value="PbH1"/>
    <property type="match status" value="6"/>
</dbReference>
<dbReference type="RefSeq" id="WP_133566476.1">
    <property type="nucleotide sequence ID" value="NZ_NIHB01000001.1"/>
</dbReference>
<evidence type="ECO:0000256" key="1">
    <source>
        <dbReference type="SAM" id="SignalP"/>
    </source>
</evidence>
<dbReference type="EMBL" id="SNZB01000003">
    <property type="protein sequence ID" value="TDR20445.1"/>
    <property type="molecule type" value="Genomic_DNA"/>
</dbReference>
<dbReference type="Proteomes" id="UP000295724">
    <property type="component" value="Unassembled WGS sequence"/>
</dbReference>
<feature type="signal peptide" evidence="1">
    <location>
        <begin position="1"/>
        <end position="18"/>
    </location>
</feature>
<feature type="chain" id="PRO_5020497500" description="Outer membrane repeat protein" evidence="1">
    <location>
        <begin position="19"/>
        <end position="567"/>
    </location>
</feature>
<protein>
    <recommendedName>
        <fullName evidence="4">Outer membrane repeat protein</fullName>
    </recommendedName>
</protein>
<dbReference type="OrthoDB" id="7066996at2"/>
<dbReference type="AlphaFoldDB" id="A0A4R6XLF6"/>
<evidence type="ECO:0000313" key="3">
    <source>
        <dbReference type="Proteomes" id="UP000295724"/>
    </source>
</evidence>
<accession>A0A4R6XLF6</accession>
<organism evidence="2 3">
    <name type="scientific">Marinicella litoralis</name>
    <dbReference type="NCBI Taxonomy" id="644220"/>
    <lineage>
        <taxon>Bacteria</taxon>
        <taxon>Pseudomonadati</taxon>
        <taxon>Pseudomonadota</taxon>
        <taxon>Gammaproteobacteria</taxon>
        <taxon>Lysobacterales</taxon>
        <taxon>Marinicellaceae</taxon>
        <taxon>Marinicella</taxon>
    </lineage>
</organism>
<gene>
    <name evidence="2" type="ORF">C8D91_1417</name>
</gene>
<name>A0A4R6XLF6_9GAMM</name>
<dbReference type="SUPFAM" id="SSF51126">
    <property type="entry name" value="Pectin lyase-like"/>
    <property type="match status" value="1"/>
</dbReference>
<dbReference type="InterPro" id="IPR011050">
    <property type="entry name" value="Pectin_lyase_fold/virulence"/>
</dbReference>
<evidence type="ECO:0000313" key="2">
    <source>
        <dbReference type="EMBL" id="TDR20445.1"/>
    </source>
</evidence>
<keyword evidence="1" id="KW-0732">Signal</keyword>
<dbReference type="InterPro" id="IPR006626">
    <property type="entry name" value="PbH1"/>
</dbReference>
<comment type="caution">
    <text evidence="2">The sequence shown here is derived from an EMBL/GenBank/DDBJ whole genome shotgun (WGS) entry which is preliminary data.</text>
</comment>
<proteinExistence type="predicted"/>
<reference evidence="2 3" key="1">
    <citation type="submission" date="2019-03" db="EMBL/GenBank/DDBJ databases">
        <title>Genomic Encyclopedia of Type Strains, Phase IV (KMG-IV): sequencing the most valuable type-strain genomes for metagenomic binning, comparative biology and taxonomic classification.</title>
        <authorList>
            <person name="Goeker M."/>
        </authorList>
    </citation>
    <scope>NUCLEOTIDE SEQUENCE [LARGE SCALE GENOMIC DNA]</scope>
    <source>
        <strain evidence="2 3">DSM 25488</strain>
    </source>
</reference>
<keyword evidence="3" id="KW-1185">Reference proteome</keyword>